<protein>
    <submittedName>
        <fullName evidence="3">VWA domain-containing protein</fullName>
    </submittedName>
</protein>
<dbReference type="Proteomes" id="UP000238358">
    <property type="component" value="Chromosome"/>
</dbReference>
<evidence type="ECO:0000313" key="4">
    <source>
        <dbReference type="Proteomes" id="UP000238358"/>
    </source>
</evidence>
<feature type="domain" description="VWFA" evidence="2">
    <location>
        <begin position="48"/>
        <end position="222"/>
    </location>
</feature>
<feature type="chain" id="PRO_5015477993" evidence="1">
    <location>
        <begin position="22"/>
        <end position="246"/>
    </location>
</feature>
<keyword evidence="1" id="KW-0732">Signal</keyword>
<proteinExistence type="predicted"/>
<sequence length="246" mass="26577">MFKKLLILTLSALLCCGAAVAADATASMTDKARQAETQSLPSTIKHLDLVLVLDKSGSMYGLESDTIGGYNAMIAKEKDLDVDTKVTTVLFNNKVDILTDRSNINSLSDMTTKDYRVGGSTALLDAVGNTIAKISDTPGISDKDHKVIFVIITDGLENASTEYSKATIQKMISDKKAQGWDFIFLGANIDAASEAQHLGIDADHAVKYRNTSTGVQKNFAAIAAYTRSAVQQQDDDSWKDNIEKDK</sequence>
<dbReference type="EMBL" id="CP027569">
    <property type="protein sequence ID" value="AVO28204.1"/>
    <property type="molecule type" value="Genomic_DNA"/>
</dbReference>
<dbReference type="RefSeq" id="WP_027895188.1">
    <property type="nucleotide sequence ID" value="NZ_CP027569.1"/>
</dbReference>
<dbReference type="AlphaFoldDB" id="A0A2S0M9R2"/>
<dbReference type="CDD" id="cd00198">
    <property type="entry name" value="vWFA"/>
    <property type="match status" value="1"/>
</dbReference>
<evidence type="ECO:0000259" key="2">
    <source>
        <dbReference type="PROSITE" id="PS50234"/>
    </source>
</evidence>
<dbReference type="Gene3D" id="3.40.50.410">
    <property type="entry name" value="von Willebrand factor, type A domain"/>
    <property type="match status" value="1"/>
</dbReference>
<dbReference type="PROSITE" id="PS50234">
    <property type="entry name" value="VWFA"/>
    <property type="match status" value="1"/>
</dbReference>
<evidence type="ECO:0000313" key="3">
    <source>
        <dbReference type="EMBL" id="AVO28204.1"/>
    </source>
</evidence>
<accession>A0A2S0M9R2</accession>
<name>A0A2S0M9R2_MEGEL</name>
<dbReference type="OrthoDB" id="9790144at2"/>
<dbReference type="InterPro" id="IPR036465">
    <property type="entry name" value="vWFA_dom_sf"/>
</dbReference>
<reference evidence="3 4" key="1">
    <citation type="journal article" date="2018" name="Genome Announc.">
        <title>Complete genomes of two Megasphaera elsdenii strains, NCIMB 702410 and ATCC 25940.</title>
        <authorList>
            <person name="Hatmaker E.A."/>
            <person name="O'Dell K."/>
            <person name="Riley L.A."/>
            <person name="Klingeman D.M."/>
            <person name="Guss A.M."/>
        </authorList>
    </citation>
    <scope>NUCLEOTIDE SEQUENCE [LARGE SCALE GENOMIC DNA]</scope>
    <source>
        <strain evidence="3 4">NCIMB702410</strain>
    </source>
</reference>
<gene>
    <name evidence="3" type="ORF">C6Y28_11550</name>
</gene>
<feature type="signal peptide" evidence="1">
    <location>
        <begin position="1"/>
        <end position="21"/>
    </location>
</feature>
<dbReference type="SUPFAM" id="SSF53300">
    <property type="entry name" value="vWA-like"/>
    <property type="match status" value="1"/>
</dbReference>
<organism evidence="3 4">
    <name type="scientific">Megasphaera elsdenii</name>
    <dbReference type="NCBI Taxonomy" id="907"/>
    <lineage>
        <taxon>Bacteria</taxon>
        <taxon>Bacillati</taxon>
        <taxon>Bacillota</taxon>
        <taxon>Negativicutes</taxon>
        <taxon>Veillonellales</taxon>
        <taxon>Veillonellaceae</taxon>
        <taxon>Megasphaera</taxon>
    </lineage>
</organism>
<evidence type="ECO:0000256" key="1">
    <source>
        <dbReference type="SAM" id="SignalP"/>
    </source>
</evidence>
<dbReference type="InterPro" id="IPR002035">
    <property type="entry name" value="VWF_A"/>
</dbReference>